<feature type="region of interest" description="Disordered" evidence="1">
    <location>
        <begin position="147"/>
        <end position="170"/>
    </location>
</feature>
<dbReference type="EMBL" id="MT141480">
    <property type="protein sequence ID" value="QJA62762.1"/>
    <property type="molecule type" value="Genomic_DNA"/>
</dbReference>
<feature type="compositionally biased region" description="Basic and acidic residues" evidence="1">
    <location>
        <begin position="70"/>
        <end position="84"/>
    </location>
</feature>
<evidence type="ECO:0000313" key="2">
    <source>
        <dbReference type="EMBL" id="QJA62762.1"/>
    </source>
</evidence>
<gene>
    <name evidence="2" type="ORF">MM415B00728_0021</name>
</gene>
<reference evidence="2" key="1">
    <citation type="submission" date="2020-03" db="EMBL/GenBank/DDBJ databases">
        <title>The deep terrestrial virosphere.</title>
        <authorList>
            <person name="Holmfeldt K."/>
            <person name="Nilsson E."/>
            <person name="Simone D."/>
            <person name="Lopez-Fernandez M."/>
            <person name="Wu X."/>
            <person name="de Brujin I."/>
            <person name="Lundin D."/>
            <person name="Andersson A."/>
            <person name="Bertilsson S."/>
            <person name="Dopson M."/>
        </authorList>
    </citation>
    <scope>NUCLEOTIDE SEQUENCE</scope>
    <source>
        <strain evidence="2">MM415B00728</strain>
    </source>
</reference>
<feature type="compositionally biased region" description="Basic and acidic residues" evidence="1">
    <location>
        <begin position="161"/>
        <end position="170"/>
    </location>
</feature>
<feature type="region of interest" description="Disordered" evidence="1">
    <location>
        <begin position="1"/>
        <end position="84"/>
    </location>
</feature>
<dbReference type="AlphaFoldDB" id="A0A6M3J1N6"/>
<organism evidence="2">
    <name type="scientific">viral metagenome</name>
    <dbReference type="NCBI Taxonomy" id="1070528"/>
    <lineage>
        <taxon>unclassified sequences</taxon>
        <taxon>metagenomes</taxon>
        <taxon>organismal metagenomes</taxon>
    </lineage>
</organism>
<proteinExistence type="predicted"/>
<name>A0A6M3J1N6_9ZZZZ</name>
<accession>A0A6M3J1N6</accession>
<feature type="compositionally biased region" description="Basic and acidic residues" evidence="1">
    <location>
        <begin position="42"/>
        <end position="62"/>
    </location>
</feature>
<protein>
    <submittedName>
        <fullName evidence="2">Uncharacterized protein</fullName>
    </submittedName>
</protein>
<sequence>MAEEKKDQGTVQPEPGQSAEVEHPLDAASMLKFVEQMEPPETSEKKQPPVKEPAKAKAKEPCEGCPPEETEAKPKPEERKPYKVLKVEGKDVPVYSEDELVALAQKGTHYTQERQRDAEWEKDLKGRESKIEALAPAIEKILAHIDAGGKLPGEESQETTPQKEEDQILDPAAERKIRVLEQKLSQIDKENQALKKSTETVQQQEFFKQASGELDRTFTEVTKTTPFEQVKDEEGRNVSQELFSGIVALHVNRDAAKKRADPGFEMKSIREYFEQGARDMNLIEKHFKSNGKPEEISVDSIKTKHPEVAEALGNEAIEVYLKKQEDGAAPVVKPSKTETGVSPEKKRITGLKDAIAQAVADPTIAEGLEEIGRQQKYYHGGK</sequence>
<evidence type="ECO:0000256" key="1">
    <source>
        <dbReference type="SAM" id="MobiDB-lite"/>
    </source>
</evidence>